<keyword evidence="2" id="KW-0342">GTP-binding</keyword>
<evidence type="ECO:0000313" key="4">
    <source>
        <dbReference type="Proteomes" id="UP000799424"/>
    </source>
</evidence>
<feature type="non-terminal residue" evidence="3">
    <location>
        <position position="1"/>
    </location>
</feature>
<keyword evidence="3" id="KW-0378">Hydrolase</keyword>
<dbReference type="SMART" id="SM00174">
    <property type="entry name" value="RHO"/>
    <property type="match status" value="1"/>
</dbReference>
<dbReference type="InterPro" id="IPR001806">
    <property type="entry name" value="Small_GTPase"/>
</dbReference>
<feature type="non-terminal residue" evidence="3">
    <location>
        <position position="139"/>
    </location>
</feature>
<sequence>YAVPIASDQFPAEFEYDRVQFETALWDTGCDYDRLRHLSYSETRVFCFFRTVDEPEYPEIVASHWNSEVEQCNCMGAPKFLIGLKTDLRYYPRVVKEFAARGIKPSTKEDGDETAKRIGAVKYLECSSYTNEGVKEVCE</sequence>
<dbReference type="Pfam" id="PF00071">
    <property type="entry name" value="Ras"/>
    <property type="match status" value="1"/>
</dbReference>
<dbReference type="GO" id="GO:0007264">
    <property type="term" value="P:small GTPase-mediated signal transduction"/>
    <property type="evidence" value="ECO:0007669"/>
    <property type="project" value="InterPro"/>
</dbReference>
<dbReference type="Proteomes" id="UP000799424">
    <property type="component" value="Unassembled WGS sequence"/>
</dbReference>
<dbReference type="OrthoDB" id="25896at2759"/>
<name>A0A6A6ZHX9_9PLEO</name>
<dbReference type="SUPFAM" id="SSF52540">
    <property type="entry name" value="P-loop containing nucleoside triphosphate hydrolases"/>
    <property type="match status" value="1"/>
</dbReference>
<accession>A0A6A6ZHX9</accession>
<keyword evidence="1" id="KW-0547">Nucleotide-binding</keyword>
<organism evidence="3 4">
    <name type="scientific">Ophiobolus disseminans</name>
    <dbReference type="NCBI Taxonomy" id="1469910"/>
    <lineage>
        <taxon>Eukaryota</taxon>
        <taxon>Fungi</taxon>
        <taxon>Dikarya</taxon>
        <taxon>Ascomycota</taxon>
        <taxon>Pezizomycotina</taxon>
        <taxon>Dothideomycetes</taxon>
        <taxon>Pleosporomycetidae</taxon>
        <taxon>Pleosporales</taxon>
        <taxon>Pleosporineae</taxon>
        <taxon>Phaeosphaeriaceae</taxon>
        <taxon>Ophiobolus</taxon>
    </lineage>
</organism>
<proteinExistence type="predicted"/>
<evidence type="ECO:0000313" key="3">
    <source>
        <dbReference type="EMBL" id="KAF2819827.1"/>
    </source>
</evidence>
<gene>
    <name evidence="3" type="ORF">CC86DRAFT_243086</name>
</gene>
<evidence type="ECO:0000256" key="1">
    <source>
        <dbReference type="ARBA" id="ARBA00022741"/>
    </source>
</evidence>
<dbReference type="GO" id="GO:0005525">
    <property type="term" value="F:GTP binding"/>
    <property type="evidence" value="ECO:0007669"/>
    <property type="project" value="UniProtKB-KW"/>
</dbReference>
<protein>
    <submittedName>
        <fullName evidence="3">P-loop containing nucleoside triphosphate hydrolase protein</fullName>
    </submittedName>
</protein>
<dbReference type="AlphaFoldDB" id="A0A6A6ZHX9"/>
<dbReference type="GO" id="GO:0003924">
    <property type="term" value="F:GTPase activity"/>
    <property type="evidence" value="ECO:0007669"/>
    <property type="project" value="InterPro"/>
</dbReference>
<reference evidence="3" key="1">
    <citation type="journal article" date="2020" name="Stud. Mycol.">
        <title>101 Dothideomycetes genomes: a test case for predicting lifestyles and emergence of pathogens.</title>
        <authorList>
            <person name="Haridas S."/>
            <person name="Albert R."/>
            <person name="Binder M."/>
            <person name="Bloem J."/>
            <person name="Labutti K."/>
            <person name="Salamov A."/>
            <person name="Andreopoulos B."/>
            <person name="Baker S."/>
            <person name="Barry K."/>
            <person name="Bills G."/>
            <person name="Bluhm B."/>
            <person name="Cannon C."/>
            <person name="Castanera R."/>
            <person name="Culley D."/>
            <person name="Daum C."/>
            <person name="Ezra D."/>
            <person name="Gonzalez J."/>
            <person name="Henrissat B."/>
            <person name="Kuo A."/>
            <person name="Liang C."/>
            <person name="Lipzen A."/>
            <person name="Lutzoni F."/>
            <person name="Magnuson J."/>
            <person name="Mondo S."/>
            <person name="Nolan M."/>
            <person name="Ohm R."/>
            <person name="Pangilinan J."/>
            <person name="Park H.-J."/>
            <person name="Ramirez L."/>
            <person name="Alfaro M."/>
            <person name="Sun H."/>
            <person name="Tritt A."/>
            <person name="Yoshinaga Y."/>
            <person name="Zwiers L.-H."/>
            <person name="Turgeon B."/>
            <person name="Goodwin S."/>
            <person name="Spatafora J."/>
            <person name="Crous P."/>
            <person name="Grigoriev I."/>
        </authorList>
    </citation>
    <scope>NUCLEOTIDE SEQUENCE</scope>
    <source>
        <strain evidence="3">CBS 113818</strain>
    </source>
</reference>
<dbReference type="Gene3D" id="3.40.50.300">
    <property type="entry name" value="P-loop containing nucleotide triphosphate hydrolases"/>
    <property type="match status" value="1"/>
</dbReference>
<evidence type="ECO:0000256" key="2">
    <source>
        <dbReference type="ARBA" id="ARBA00023134"/>
    </source>
</evidence>
<keyword evidence="4" id="KW-1185">Reference proteome</keyword>
<dbReference type="InterPro" id="IPR003578">
    <property type="entry name" value="Small_GTPase_Rho"/>
</dbReference>
<dbReference type="PROSITE" id="PS51420">
    <property type="entry name" value="RHO"/>
    <property type="match status" value="1"/>
</dbReference>
<dbReference type="PANTHER" id="PTHR24072">
    <property type="entry name" value="RHO FAMILY GTPASE"/>
    <property type="match status" value="1"/>
</dbReference>
<dbReference type="EMBL" id="MU006243">
    <property type="protein sequence ID" value="KAF2819827.1"/>
    <property type="molecule type" value="Genomic_DNA"/>
</dbReference>
<dbReference type="InterPro" id="IPR027417">
    <property type="entry name" value="P-loop_NTPase"/>
</dbReference>